<name>A0A5B9E5L8_9BACT</name>
<dbReference type="PANTHER" id="PTHR37957:SF1">
    <property type="entry name" value="PHYTASE-LIKE DOMAIN-CONTAINING PROTEIN"/>
    <property type="match status" value="1"/>
</dbReference>
<dbReference type="RefSeq" id="WP_147646283.1">
    <property type="nucleotide sequence ID" value="NZ_CP042806.1"/>
</dbReference>
<dbReference type="SUPFAM" id="SSF75011">
    <property type="entry name" value="3-carboxy-cis,cis-mucoante lactonizing enzyme"/>
    <property type="match status" value="1"/>
</dbReference>
<gene>
    <name evidence="4" type="ORF">FTW19_03120</name>
</gene>
<feature type="domain" description="Phytase-like" evidence="3">
    <location>
        <begin position="60"/>
        <end position="422"/>
    </location>
</feature>
<evidence type="ECO:0000256" key="2">
    <source>
        <dbReference type="SAM" id="SignalP"/>
    </source>
</evidence>
<sequence length="475" mass="50641">MKKAFLHVSMALVCSSVLLPAKAQVSLIANGKLTTSRAGLYKDLSGLNYTLENGAPANLLGGMGSGIAYLSGDTFLALPDRGPNAIPYNSLIDDTASYIPRVHTIRMNLEKNHGAGLPFTVTPQLEETTLLWSLSPLVYGDGTAYNVPTGAPQVNSFFKHYFSGRSDNFDPSRSSGDVHDARLDPESIRVSNDGLTYFISDEYGPYVYQFVRRTGERIRTFELPKGFDVAHPNTTTNSEMSANASGRVPNKGMEGLALTPDGKTLVGMLQTATIEDTAAGGPGASLLRIAVIDIPSGKTVHEFGYLLTTGSGVSDIVALNNHEFLVDERDGKGLGDGSKAKVKQLFKIDLTNAADITGMDGNTAATVAVSKTLFLDIVKVLGNNNVTPDQVPAKIEGIAFGPDVKQHGKTLHTLWVANDNDFLQDYGIVSGSNPNQFYVFGFTDADLNGSVYEPEGHGRGHGFGSGGQGEDNNLQ</sequence>
<evidence type="ECO:0000313" key="5">
    <source>
        <dbReference type="Proteomes" id="UP000321820"/>
    </source>
</evidence>
<feature type="signal peptide" evidence="2">
    <location>
        <begin position="1"/>
        <end position="23"/>
    </location>
</feature>
<keyword evidence="2" id="KW-0732">Signal</keyword>
<evidence type="ECO:0000313" key="4">
    <source>
        <dbReference type="EMBL" id="QEE27089.1"/>
    </source>
</evidence>
<reference evidence="4 5" key="1">
    <citation type="submission" date="2019-08" db="EMBL/GenBank/DDBJ databases">
        <title>Complete genome sequence of Terriglobus albidus strain ORNL.</title>
        <authorList>
            <person name="Podar M."/>
        </authorList>
    </citation>
    <scope>NUCLEOTIDE SEQUENCE [LARGE SCALE GENOMIC DNA]</scope>
    <source>
        <strain evidence="4 5">ORNL</strain>
    </source>
</reference>
<feature type="compositionally biased region" description="Polar residues" evidence="1">
    <location>
        <begin position="232"/>
        <end position="244"/>
    </location>
</feature>
<keyword evidence="5" id="KW-1185">Reference proteome</keyword>
<protein>
    <submittedName>
        <fullName evidence="4">Esterase-like activity of phytase family protein</fullName>
    </submittedName>
</protein>
<dbReference type="OrthoDB" id="9803927at2"/>
<dbReference type="PANTHER" id="PTHR37957">
    <property type="entry name" value="BLR7070 PROTEIN"/>
    <property type="match status" value="1"/>
</dbReference>
<dbReference type="Proteomes" id="UP000321820">
    <property type="component" value="Chromosome"/>
</dbReference>
<proteinExistence type="predicted"/>
<evidence type="ECO:0000259" key="3">
    <source>
        <dbReference type="Pfam" id="PF13449"/>
    </source>
</evidence>
<evidence type="ECO:0000256" key="1">
    <source>
        <dbReference type="SAM" id="MobiDB-lite"/>
    </source>
</evidence>
<dbReference type="KEGG" id="talb:FTW19_03120"/>
<dbReference type="EMBL" id="CP042806">
    <property type="protein sequence ID" value="QEE27089.1"/>
    <property type="molecule type" value="Genomic_DNA"/>
</dbReference>
<feature type="chain" id="PRO_5022934592" evidence="2">
    <location>
        <begin position="24"/>
        <end position="475"/>
    </location>
</feature>
<dbReference type="Pfam" id="PF13449">
    <property type="entry name" value="Phytase-like"/>
    <property type="match status" value="1"/>
</dbReference>
<organism evidence="4 5">
    <name type="scientific">Terriglobus albidus</name>
    <dbReference type="NCBI Taxonomy" id="1592106"/>
    <lineage>
        <taxon>Bacteria</taxon>
        <taxon>Pseudomonadati</taxon>
        <taxon>Acidobacteriota</taxon>
        <taxon>Terriglobia</taxon>
        <taxon>Terriglobales</taxon>
        <taxon>Acidobacteriaceae</taxon>
        <taxon>Terriglobus</taxon>
    </lineage>
</organism>
<dbReference type="InterPro" id="IPR027372">
    <property type="entry name" value="Phytase-like_dom"/>
</dbReference>
<feature type="region of interest" description="Disordered" evidence="1">
    <location>
        <begin position="229"/>
        <end position="248"/>
    </location>
</feature>
<dbReference type="AlphaFoldDB" id="A0A5B9E5L8"/>
<accession>A0A5B9E5L8</accession>
<feature type="region of interest" description="Disordered" evidence="1">
    <location>
        <begin position="451"/>
        <end position="475"/>
    </location>
</feature>